<dbReference type="EMBL" id="NCKW01000003">
    <property type="protein sequence ID" value="POM81927.1"/>
    <property type="molecule type" value="Genomic_DNA"/>
</dbReference>
<proteinExistence type="predicted"/>
<dbReference type="GO" id="GO:0004386">
    <property type="term" value="F:helicase activity"/>
    <property type="evidence" value="ECO:0007669"/>
    <property type="project" value="UniProtKB-KW"/>
</dbReference>
<keyword evidence="1" id="KW-0067">ATP-binding</keyword>
<dbReference type="AlphaFoldDB" id="A0A2P4YVV3"/>
<sequence>MMNADAQLEDILRANEEDHLYGQIMSLGHPPMVFAWKQVEGFIRAIETARARVENSGAEPLPDDPLGLPTVVTVKKFKEAVLEYLKPEPTNSTLGTSCILCSLPESGTVGFKLRFLDNEPWIQRVIAIGEPNMLPIAMVYMPRGLRAGALDHVTPQVTPQLRPTLWG</sequence>
<dbReference type="OrthoDB" id="117489at2759"/>
<reference evidence="1 2" key="1">
    <citation type="journal article" date="2017" name="Genome Biol. Evol.">
        <title>Phytophthora megakarya and P. palmivora, closely related causal agents of cacao black pod rot, underwent increases in genome sizes and gene numbers by different mechanisms.</title>
        <authorList>
            <person name="Ali S.S."/>
            <person name="Shao J."/>
            <person name="Lary D.J."/>
            <person name="Kronmiller B."/>
            <person name="Shen D."/>
            <person name="Strem M.D."/>
            <person name="Amoako-Attah I."/>
            <person name="Akrofi A.Y."/>
            <person name="Begoude B.A."/>
            <person name="Ten Hoopen G.M."/>
            <person name="Coulibaly K."/>
            <person name="Kebe B.I."/>
            <person name="Melnick R.L."/>
            <person name="Guiltinan M.J."/>
            <person name="Tyler B.M."/>
            <person name="Meinhardt L.W."/>
            <person name="Bailey B.A."/>
        </authorList>
    </citation>
    <scope>NUCLEOTIDE SEQUENCE [LARGE SCALE GENOMIC DNA]</scope>
    <source>
        <strain evidence="2">sbr112.9</strain>
    </source>
</reference>
<organism evidence="1 2">
    <name type="scientific">Phytophthora palmivora</name>
    <dbReference type="NCBI Taxonomy" id="4796"/>
    <lineage>
        <taxon>Eukaryota</taxon>
        <taxon>Sar</taxon>
        <taxon>Stramenopiles</taxon>
        <taxon>Oomycota</taxon>
        <taxon>Peronosporomycetes</taxon>
        <taxon>Peronosporales</taxon>
        <taxon>Peronosporaceae</taxon>
        <taxon>Phytophthora</taxon>
    </lineage>
</organism>
<accession>A0A2P4YVV3</accession>
<evidence type="ECO:0000313" key="1">
    <source>
        <dbReference type="EMBL" id="POM81927.1"/>
    </source>
</evidence>
<dbReference type="Proteomes" id="UP000237271">
    <property type="component" value="Unassembled WGS sequence"/>
</dbReference>
<keyword evidence="1" id="KW-0547">Nucleotide-binding</keyword>
<keyword evidence="1" id="KW-0347">Helicase</keyword>
<comment type="caution">
    <text evidence="1">The sequence shown here is derived from an EMBL/GenBank/DDBJ whole genome shotgun (WGS) entry which is preliminary data.</text>
</comment>
<keyword evidence="2" id="KW-1185">Reference proteome</keyword>
<evidence type="ECO:0000313" key="2">
    <source>
        <dbReference type="Proteomes" id="UP000237271"/>
    </source>
</evidence>
<gene>
    <name evidence="1" type="ORF">PHPALM_42</name>
</gene>
<protein>
    <submittedName>
        <fullName evidence="1">Superfamily II DNA/RNA helicase, SNF2 family</fullName>
    </submittedName>
</protein>
<name>A0A2P4YVV3_9STRA</name>
<keyword evidence="1" id="KW-0378">Hydrolase</keyword>